<dbReference type="PROSITE" id="PS51021">
    <property type="entry name" value="BAR"/>
    <property type="match status" value="1"/>
</dbReference>
<dbReference type="InterPro" id="IPR027267">
    <property type="entry name" value="AH/BAR_dom_sf"/>
</dbReference>
<dbReference type="EnsemblMetazoa" id="HelroT164475">
    <property type="protein sequence ID" value="HelroP164475"/>
    <property type="gene ID" value="HelroG164475"/>
</dbReference>
<feature type="domain" description="BAR" evidence="5">
    <location>
        <begin position="1"/>
        <end position="187"/>
    </location>
</feature>
<feature type="region of interest" description="Disordered" evidence="3">
    <location>
        <begin position="778"/>
        <end position="865"/>
    </location>
</feature>
<dbReference type="PANTHER" id="PTHR14130:SF14">
    <property type="entry name" value="RHO GTPASE-ACTIVATING PROTEIN 92B"/>
    <property type="match status" value="1"/>
</dbReference>
<dbReference type="GO" id="GO:0035020">
    <property type="term" value="P:regulation of Rac protein signal transduction"/>
    <property type="evidence" value="ECO:0000318"/>
    <property type="project" value="GO_Central"/>
</dbReference>
<dbReference type="HOGENOM" id="CLU_313147_0_0_1"/>
<dbReference type="InterPro" id="IPR047165">
    <property type="entry name" value="RHG17/44/SH3BP1-like"/>
</dbReference>
<dbReference type="InParanoid" id="T1EVH0"/>
<dbReference type="EMBL" id="AMQM01001670">
    <property type="status" value="NOT_ANNOTATED_CDS"/>
    <property type="molecule type" value="Genomic_DNA"/>
</dbReference>
<feature type="region of interest" description="Disordered" evidence="3">
    <location>
        <begin position="368"/>
        <end position="436"/>
    </location>
</feature>
<dbReference type="eggNOG" id="KOG4270">
    <property type="taxonomic scope" value="Eukaryota"/>
</dbReference>
<dbReference type="KEGG" id="hro:HELRODRAFT_164475"/>
<reference evidence="8" key="1">
    <citation type="submission" date="2012-12" db="EMBL/GenBank/DDBJ databases">
        <authorList>
            <person name="Hellsten U."/>
            <person name="Grimwood J."/>
            <person name="Chapman J.A."/>
            <person name="Shapiro H."/>
            <person name="Aerts A."/>
            <person name="Otillar R.P."/>
            <person name="Terry A.Y."/>
            <person name="Boore J.L."/>
            <person name="Simakov O."/>
            <person name="Marletaz F."/>
            <person name="Cho S.-J."/>
            <person name="Edsinger-Gonzales E."/>
            <person name="Havlak P."/>
            <person name="Kuo D.-H."/>
            <person name="Larsson T."/>
            <person name="Lv J."/>
            <person name="Arendt D."/>
            <person name="Savage R."/>
            <person name="Osoegawa K."/>
            <person name="de Jong P."/>
            <person name="Lindberg D.R."/>
            <person name="Seaver E.C."/>
            <person name="Weisblat D.A."/>
            <person name="Putnam N.H."/>
            <person name="Grigoriev I.V."/>
            <person name="Rokhsar D.S."/>
        </authorList>
    </citation>
    <scope>NUCLEOTIDE SEQUENCE</scope>
</reference>
<dbReference type="Gene3D" id="1.10.555.10">
    <property type="entry name" value="Rho GTPase activation protein"/>
    <property type="match status" value="1"/>
</dbReference>
<keyword evidence="1" id="KW-0343">GTPase activation</keyword>
<dbReference type="GO" id="GO:0005886">
    <property type="term" value="C:plasma membrane"/>
    <property type="evidence" value="ECO:0000318"/>
    <property type="project" value="GO_Central"/>
</dbReference>
<dbReference type="SUPFAM" id="SSF48350">
    <property type="entry name" value="GTPase activation domain, GAP"/>
    <property type="match status" value="1"/>
</dbReference>
<dbReference type="Gene3D" id="1.20.1270.60">
    <property type="entry name" value="Arfaptin homology (AH) domain/BAR domain"/>
    <property type="match status" value="1"/>
</dbReference>
<dbReference type="InterPro" id="IPR000198">
    <property type="entry name" value="RhoGAP_dom"/>
</dbReference>
<dbReference type="OrthoDB" id="19923at2759"/>
<evidence type="ECO:0000313" key="6">
    <source>
        <dbReference type="EMBL" id="ESN94610.1"/>
    </source>
</evidence>
<proteinExistence type="predicted"/>
<evidence type="ECO:0000256" key="1">
    <source>
        <dbReference type="ARBA" id="ARBA00022468"/>
    </source>
</evidence>
<feature type="region of interest" description="Disordered" evidence="3">
    <location>
        <begin position="480"/>
        <end position="505"/>
    </location>
</feature>
<evidence type="ECO:0000256" key="3">
    <source>
        <dbReference type="SAM" id="MobiDB-lite"/>
    </source>
</evidence>
<feature type="compositionally biased region" description="Low complexity" evidence="3">
    <location>
        <begin position="778"/>
        <end position="799"/>
    </location>
</feature>
<reference evidence="7" key="3">
    <citation type="submission" date="2015-06" db="UniProtKB">
        <authorList>
            <consortium name="EnsemblMetazoa"/>
        </authorList>
    </citation>
    <scope>IDENTIFICATION</scope>
</reference>
<dbReference type="Pfam" id="PF00620">
    <property type="entry name" value="RhoGAP"/>
    <property type="match status" value="1"/>
</dbReference>
<protein>
    <recommendedName>
        <fullName evidence="9">Rho-GAP domain-containing protein</fullName>
    </recommendedName>
</protein>
<dbReference type="Proteomes" id="UP000015101">
    <property type="component" value="Unassembled WGS sequence"/>
</dbReference>
<evidence type="ECO:0000256" key="2">
    <source>
        <dbReference type="ARBA" id="ARBA00022553"/>
    </source>
</evidence>
<evidence type="ECO:0008006" key="9">
    <source>
        <dbReference type="Google" id="ProtNLM"/>
    </source>
</evidence>
<dbReference type="SUPFAM" id="SSF103657">
    <property type="entry name" value="BAR/IMD domain-like"/>
    <property type="match status" value="1"/>
</dbReference>
<dbReference type="STRING" id="6412.T1EVH0"/>
<accession>T1EVH0</accession>
<dbReference type="PROSITE" id="PS50238">
    <property type="entry name" value="RHOGAP"/>
    <property type="match status" value="1"/>
</dbReference>
<name>T1EVH0_HELRO</name>
<reference evidence="6 8" key="2">
    <citation type="journal article" date="2013" name="Nature">
        <title>Insights into bilaterian evolution from three spiralian genomes.</title>
        <authorList>
            <person name="Simakov O."/>
            <person name="Marletaz F."/>
            <person name="Cho S.J."/>
            <person name="Edsinger-Gonzales E."/>
            <person name="Havlak P."/>
            <person name="Hellsten U."/>
            <person name="Kuo D.H."/>
            <person name="Larsson T."/>
            <person name="Lv J."/>
            <person name="Arendt D."/>
            <person name="Savage R."/>
            <person name="Osoegawa K."/>
            <person name="de Jong P."/>
            <person name="Grimwood J."/>
            <person name="Chapman J.A."/>
            <person name="Shapiro H."/>
            <person name="Aerts A."/>
            <person name="Otillar R.P."/>
            <person name="Terry A.Y."/>
            <person name="Boore J.L."/>
            <person name="Grigoriev I.V."/>
            <person name="Lindberg D.R."/>
            <person name="Seaver E.C."/>
            <person name="Weisblat D.A."/>
            <person name="Putnam N.H."/>
            <person name="Rokhsar D.S."/>
        </authorList>
    </citation>
    <scope>NUCLEOTIDE SEQUENCE</scope>
</reference>
<feature type="compositionally biased region" description="Low complexity" evidence="3">
    <location>
        <begin position="828"/>
        <end position="865"/>
    </location>
</feature>
<dbReference type="PANTHER" id="PTHR14130">
    <property type="entry name" value="3BP-1 RELATED RHOGAP"/>
    <property type="match status" value="1"/>
</dbReference>
<dbReference type="GO" id="GO:0007165">
    <property type="term" value="P:signal transduction"/>
    <property type="evidence" value="ECO:0007669"/>
    <property type="project" value="InterPro"/>
</dbReference>
<evidence type="ECO:0000259" key="5">
    <source>
        <dbReference type="PROSITE" id="PS51021"/>
    </source>
</evidence>
<gene>
    <name evidence="7" type="primary">20200570</name>
    <name evidence="6" type="ORF">HELRODRAFT_164475</name>
</gene>
<organism evidence="7 8">
    <name type="scientific">Helobdella robusta</name>
    <name type="common">Californian leech</name>
    <dbReference type="NCBI Taxonomy" id="6412"/>
    <lineage>
        <taxon>Eukaryota</taxon>
        <taxon>Metazoa</taxon>
        <taxon>Spiralia</taxon>
        <taxon>Lophotrochozoa</taxon>
        <taxon>Annelida</taxon>
        <taxon>Clitellata</taxon>
        <taxon>Hirudinea</taxon>
        <taxon>Rhynchobdellida</taxon>
        <taxon>Glossiphoniidae</taxon>
        <taxon>Helobdella</taxon>
    </lineage>
</organism>
<keyword evidence="2" id="KW-0597">Phosphoprotein</keyword>
<dbReference type="GO" id="GO:0051058">
    <property type="term" value="P:negative regulation of small GTPase mediated signal transduction"/>
    <property type="evidence" value="ECO:0000318"/>
    <property type="project" value="GO_Central"/>
</dbReference>
<feature type="compositionally biased region" description="Pro residues" evidence="3">
    <location>
        <begin position="393"/>
        <end position="408"/>
    </location>
</feature>
<keyword evidence="8" id="KW-1185">Reference proteome</keyword>
<dbReference type="GO" id="GO:0005737">
    <property type="term" value="C:cytoplasm"/>
    <property type="evidence" value="ECO:0007669"/>
    <property type="project" value="InterPro"/>
</dbReference>
<dbReference type="InterPro" id="IPR004148">
    <property type="entry name" value="BAR_dom"/>
</dbReference>
<dbReference type="AlphaFoldDB" id="T1EVH0"/>
<feature type="compositionally biased region" description="Polar residues" evidence="3">
    <location>
        <begin position="421"/>
        <end position="436"/>
    </location>
</feature>
<dbReference type="InterPro" id="IPR008936">
    <property type="entry name" value="Rho_GTPase_activation_prot"/>
</dbReference>
<dbReference type="RefSeq" id="XP_009027656.1">
    <property type="nucleotide sequence ID" value="XM_009029408.1"/>
</dbReference>
<evidence type="ECO:0000259" key="4">
    <source>
        <dbReference type="PROSITE" id="PS50238"/>
    </source>
</evidence>
<evidence type="ECO:0000313" key="7">
    <source>
        <dbReference type="EnsemblMetazoa" id="HelroP164475"/>
    </source>
</evidence>
<feature type="compositionally biased region" description="Low complexity" evidence="3">
    <location>
        <begin position="671"/>
        <end position="712"/>
    </location>
</feature>
<sequence>MLNVHHSQKKVPEFGFSISLQDSSKTLDDVDQQNVLDVFSKMLGACANVEKRLAEQYIEMSDGIDNRVIQNVQAIVDKDLPALIKVKNQLTSCILDLDTAKTKLKNNQQIPSKVDALREEVEQAEMKMEQCRDTFETEVYSFFSREAEFCGIFLSMLEQQANYHRQCSEVFDRILPTIKQDIVSKAQRPVFGCSLTEHLHYTKREIAGVFRLAPSTSRVKKLKAEFDANMVNINEFVRDAACLSGVLKQYLRELPEPLMLHDLCEQWVQAYQKPQNERLNALWVIVDKLKQKNIGHYNNLRYLIKFLALVASHSEKNKMSSANLAIVVAPNLLWPPDNNSSNNVNNNHHQPSQHNSFAVKEAFLASKPSSSSSSSSSHDVFATSSGDPFPRALRPPPPTPIKNPPLPPHSKRKGMAPLPPSMTSSDPGWVGNNHQRSLSTSVNLQGEIAGDKGANNRFAVINGSLASSSTDISTSQLSVASSSASNNNNNSNNNSSINRSNNSSENAYQTLGAGVMGVTNVGMAICGGKELTSSHKPDDNNNIDDVMDNNNYSDITDNNDNDVTHGVVKRKGKIKSTTNTVNRSNNTNVLNRLKEINNNINNNAMNDGNETDSLAAQWKDVLDYDNAESDMINLDGDDDEAAGEGNFVRNRFVMKAENVNNKFVKNVATTSSTSAATATQPSATSSTAAATTSSSSSSSAAAASSSSQMSMSDNCAMHSPAGDADVFHPLPDASASSTGLPQQQPQQNQQHQLQQKQQQQSLPYFFISTDTTATTISTSKMSNNFNSDNKNNNNNIDNSQQTDDKRQHRPQQHTTITKPIPAPRVLLSSSTTTTTTSSSLITSSSAAAATTTSSTSSITSSTTSTNVVTSMSTTASSSTPQASASTTTTTPLAITNQSKLSLHPITSNNKDDIIIKIKKDDNDDYDDYLVENVTKL</sequence>
<dbReference type="Pfam" id="PF03114">
    <property type="entry name" value="BAR"/>
    <property type="match status" value="1"/>
</dbReference>
<feature type="compositionally biased region" description="Low complexity" evidence="3">
    <location>
        <begin position="742"/>
        <end position="759"/>
    </location>
</feature>
<feature type="domain" description="Rho-GAP" evidence="4">
    <location>
        <begin position="173"/>
        <end position="371"/>
    </location>
</feature>
<dbReference type="CTD" id="20200570"/>
<dbReference type="EMBL" id="KB097571">
    <property type="protein sequence ID" value="ESN94610.1"/>
    <property type="molecule type" value="Genomic_DNA"/>
</dbReference>
<evidence type="ECO:0000313" key="8">
    <source>
        <dbReference type="Proteomes" id="UP000015101"/>
    </source>
</evidence>
<dbReference type="GO" id="GO:0032956">
    <property type="term" value="P:regulation of actin cytoskeleton organization"/>
    <property type="evidence" value="ECO:0000318"/>
    <property type="project" value="GO_Central"/>
</dbReference>
<feature type="region of interest" description="Disordered" evidence="3">
    <location>
        <begin position="671"/>
        <end position="759"/>
    </location>
</feature>
<dbReference type="SMART" id="SM00324">
    <property type="entry name" value="RhoGAP"/>
    <property type="match status" value="1"/>
</dbReference>
<dbReference type="GO" id="GO:0005096">
    <property type="term" value="F:GTPase activator activity"/>
    <property type="evidence" value="ECO:0000318"/>
    <property type="project" value="GO_Central"/>
</dbReference>
<dbReference type="GeneID" id="20200570"/>